<evidence type="ECO:0000313" key="1">
    <source>
        <dbReference type="EMBL" id="KAI4828197.1"/>
    </source>
</evidence>
<dbReference type="EMBL" id="CM043788">
    <property type="protein sequence ID" value="KAI4828197.1"/>
    <property type="molecule type" value="Genomic_DNA"/>
</dbReference>
<gene>
    <name evidence="1" type="ORF">KUCAC02_022307</name>
</gene>
<feature type="non-terminal residue" evidence="1">
    <location>
        <position position="128"/>
    </location>
</feature>
<feature type="non-terminal residue" evidence="1">
    <location>
        <position position="1"/>
    </location>
</feature>
<sequence>VSPWACESGGGDGAGQVWSSPQGGSPLTLFWRGTRVPPATQYFQHTALGGCLLLPTIKPIAGVSLGRKAPWSADCYPEMQLNCTVVLAKLFCLAREPGQKMKQSVESRAFLPMARSLGGQLGWVYAIH</sequence>
<name>A0ACB9XMA9_CHAAC</name>
<comment type="caution">
    <text evidence="1">The sequence shown here is derived from an EMBL/GenBank/DDBJ whole genome shotgun (WGS) entry which is preliminary data.</text>
</comment>
<evidence type="ECO:0000313" key="2">
    <source>
        <dbReference type="Proteomes" id="UP001057452"/>
    </source>
</evidence>
<organism evidence="1 2">
    <name type="scientific">Chaenocephalus aceratus</name>
    <name type="common">Blackfin icefish</name>
    <name type="synonym">Chaenichthys aceratus</name>
    <dbReference type="NCBI Taxonomy" id="36190"/>
    <lineage>
        <taxon>Eukaryota</taxon>
        <taxon>Metazoa</taxon>
        <taxon>Chordata</taxon>
        <taxon>Craniata</taxon>
        <taxon>Vertebrata</taxon>
        <taxon>Euteleostomi</taxon>
        <taxon>Actinopterygii</taxon>
        <taxon>Neopterygii</taxon>
        <taxon>Teleostei</taxon>
        <taxon>Neoteleostei</taxon>
        <taxon>Acanthomorphata</taxon>
        <taxon>Eupercaria</taxon>
        <taxon>Perciformes</taxon>
        <taxon>Notothenioidei</taxon>
        <taxon>Channichthyidae</taxon>
        <taxon>Chaenocephalus</taxon>
    </lineage>
</organism>
<proteinExistence type="predicted"/>
<protein>
    <submittedName>
        <fullName evidence="1">Uncharacterized protein</fullName>
    </submittedName>
</protein>
<reference evidence="1" key="1">
    <citation type="submission" date="2022-05" db="EMBL/GenBank/DDBJ databases">
        <title>Chromosome-level genome of Chaenocephalus aceratus.</title>
        <authorList>
            <person name="Park H."/>
        </authorList>
    </citation>
    <scope>NUCLEOTIDE SEQUENCE</scope>
    <source>
        <strain evidence="1">KU_202001</strain>
    </source>
</reference>
<keyword evidence="2" id="KW-1185">Reference proteome</keyword>
<dbReference type="Proteomes" id="UP001057452">
    <property type="component" value="Chromosome 4"/>
</dbReference>
<accession>A0ACB9XMA9</accession>